<sequence length="62" mass="6492">MVGSQRSAIPAESNDVPPSTPPDTSADDEADDEPHPSGRDTTLVFEGTKVASRKGVLELCPL</sequence>
<gene>
    <name evidence="2" type="ORF">PtA15_7A28</name>
</gene>
<dbReference type="GeneID" id="77811765"/>
<dbReference type="RefSeq" id="XP_053021857.1">
    <property type="nucleotide sequence ID" value="XM_053170881.1"/>
</dbReference>
<dbReference type="EMBL" id="CP110427">
    <property type="protein sequence ID" value="WAQ86302.1"/>
    <property type="molecule type" value="Genomic_DNA"/>
</dbReference>
<name>A0ABY7CP98_9BASI</name>
<proteinExistence type="predicted"/>
<evidence type="ECO:0000313" key="3">
    <source>
        <dbReference type="Proteomes" id="UP001164743"/>
    </source>
</evidence>
<evidence type="ECO:0000256" key="1">
    <source>
        <dbReference type="SAM" id="MobiDB-lite"/>
    </source>
</evidence>
<protein>
    <submittedName>
        <fullName evidence="2">Uncharacterized protein</fullName>
    </submittedName>
</protein>
<feature type="region of interest" description="Disordered" evidence="1">
    <location>
        <begin position="1"/>
        <end position="46"/>
    </location>
</feature>
<dbReference type="Proteomes" id="UP001164743">
    <property type="component" value="Chromosome 7A"/>
</dbReference>
<accession>A0ABY7CP98</accession>
<reference evidence="2" key="1">
    <citation type="submission" date="2022-10" db="EMBL/GenBank/DDBJ databases">
        <title>Puccinia triticina Genome sequencing and assembly.</title>
        <authorList>
            <person name="Li C."/>
        </authorList>
    </citation>
    <scope>NUCLEOTIDE SEQUENCE</scope>
    <source>
        <strain evidence="2">Pt15</strain>
    </source>
</reference>
<keyword evidence="3" id="KW-1185">Reference proteome</keyword>
<evidence type="ECO:0000313" key="2">
    <source>
        <dbReference type="EMBL" id="WAQ86302.1"/>
    </source>
</evidence>
<organism evidence="2 3">
    <name type="scientific">Puccinia triticina</name>
    <dbReference type="NCBI Taxonomy" id="208348"/>
    <lineage>
        <taxon>Eukaryota</taxon>
        <taxon>Fungi</taxon>
        <taxon>Dikarya</taxon>
        <taxon>Basidiomycota</taxon>
        <taxon>Pucciniomycotina</taxon>
        <taxon>Pucciniomycetes</taxon>
        <taxon>Pucciniales</taxon>
        <taxon>Pucciniaceae</taxon>
        <taxon>Puccinia</taxon>
    </lineage>
</organism>